<dbReference type="SUPFAM" id="SSF47413">
    <property type="entry name" value="lambda repressor-like DNA-binding domains"/>
    <property type="match status" value="1"/>
</dbReference>
<dbReference type="SMART" id="SM00354">
    <property type="entry name" value="HTH_LACI"/>
    <property type="match status" value="1"/>
</dbReference>
<organism evidence="6 7">
    <name type="scientific">Roseobacter ponti</name>
    <dbReference type="NCBI Taxonomy" id="1891787"/>
    <lineage>
        <taxon>Bacteria</taxon>
        <taxon>Pseudomonadati</taxon>
        <taxon>Pseudomonadota</taxon>
        <taxon>Alphaproteobacteria</taxon>
        <taxon>Rhodobacterales</taxon>
        <taxon>Roseobacteraceae</taxon>
        <taxon>Roseobacter</taxon>
    </lineage>
</organism>
<protein>
    <submittedName>
        <fullName evidence="6">Substrate-binding domain-containing protein</fullName>
    </submittedName>
</protein>
<dbReference type="InterPro" id="IPR046335">
    <property type="entry name" value="LacI/GalR-like_sensor"/>
</dbReference>
<dbReference type="Proteomes" id="UP000503308">
    <property type="component" value="Chromosome"/>
</dbReference>
<name>A0A858SV66_9RHOB</name>
<evidence type="ECO:0000259" key="5">
    <source>
        <dbReference type="PROSITE" id="PS50932"/>
    </source>
</evidence>
<dbReference type="PROSITE" id="PS50932">
    <property type="entry name" value="HTH_LACI_2"/>
    <property type="match status" value="1"/>
</dbReference>
<dbReference type="KEGG" id="rpon:G3256_13760"/>
<evidence type="ECO:0000256" key="4">
    <source>
        <dbReference type="ARBA" id="ARBA00023163"/>
    </source>
</evidence>
<dbReference type="CDD" id="cd01392">
    <property type="entry name" value="HTH_LacI"/>
    <property type="match status" value="1"/>
</dbReference>
<evidence type="ECO:0000256" key="2">
    <source>
        <dbReference type="ARBA" id="ARBA00023015"/>
    </source>
</evidence>
<reference evidence="6 7" key="1">
    <citation type="submission" date="2020-02" db="EMBL/GenBank/DDBJ databases">
        <title>Genome sequence of Roseobacter ponti.</title>
        <authorList>
            <person name="Hollensteiner J."/>
            <person name="Schneider D."/>
            <person name="Poehlein A."/>
            <person name="Daniel R."/>
        </authorList>
    </citation>
    <scope>NUCLEOTIDE SEQUENCE [LARGE SCALE GENOMIC DNA]</scope>
    <source>
        <strain evidence="6 7">DSM 106830</strain>
    </source>
</reference>
<evidence type="ECO:0000256" key="1">
    <source>
        <dbReference type="ARBA" id="ARBA00022491"/>
    </source>
</evidence>
<dbReference type="PANTHER" id="PTHR30146">
    <property type="entry name" value="LACI-RELATED TRANSCRIPTIONAL REPRESSOR"/>
    <property type="match status" value="1"/>
</dbReference>
<keyword evidence="3" id="KW-0238">DNA-binding</keyword>
<feature type="domain" description="HTH lacI-type" evidence="5">
    <location>
        <begin position="4"/>
        <end position="58"/>
    </location>
</feature>
<keyword evidence="1" id="KW-0678">Repressor</keyword>
<dbReference type="AlphaFoldDB" id="A0A858SV66"/>
<keyword evidence="2" id="KW-0805">Transcription regulation</keyword>
<dbReference type="Gene3D" id="3.40.50.2300">
    <property type="match status" value="2"/>
</dbReference>
<evidence type="ECO:0000313" key="6">
    <source>
        <dbReference type="EMBL" id="QJF52160.1"/>
    </source>
</evidence>
<dbReference type="InterPro" id="IPR000843">
    <property type="entry name" value="HTH_LacI"/>
</dbReference>
<dbReference type="InterPro" id="IPR010982">
    <property type="entry name" value="Lambda_DNA-bd_dom_sf"/>
</dbReference>
<dbReference type="GO" id="GO:0000976">
    <property type="term" value="F:transcription cis-regulatory region binding"/>
    <property type="evidence" value="ECO:0007669"/>
    <property type="project" value="TreeGrafter"/>
</dbReference>
<evidence type="ECO:0000256" key="3">
    <source>
        <dbReference type="ARBA" id="ARBA00023125"/>
    </source>
</evidence>
<dbReference type="SUPFAM" id="SSF53822">
    <property type="entry name" value="Periplasmic binding protein-like I"/>
    <property type="match status" value="1"/>
</dbReference>
<dbReference type="Pfam" id="PF13377">
    <property type="entry name" value="Peripla_BP_3"/>
    <property type="match status" value="1"/>
</dbReference>
<dbReference type="PANTHER" id="PTHR30146:SF95">
    <property type="entry name" value="RIBOSE OPERON REPRESSOR"/>
    <property type="match status" value="1"/>
</dbReference>
<dbReference type="Gene3D" id="1.10.260.40">
    <property type="entry name" value="lambda repressor-like DNA-binding domains"/>
    <property type="match status" value="1"/>
</dbReference>
<dbReference type="RefSeq" id="WP_169641379.1">
    <property type="nucleotide sequence ID" value="NZ_CP048788.1"/>
</dbReference>
<dbReference type="Pfam" id="PF00356">
    <property type="entry name" value="LacI"/>
    <property type="match status" value="1"/>
</dbReference>
<gene>
    <name evidence="6" type="ORF">G3256_13760</name>
</gene>
<keyword evidence="7" id="KW-1185">Reference proteome</keyword>
<proteinExistence type="predicted"/>
<keyword evidence="4" id="KW-0804">Transcription</keyword>
<dbReference type="InterPro" id="IPR028082">
    <property type="entry name" value="Peripla_BP_I"/>
</dbReference>
<sequence>MGKVTSLDVAEMAGVSRSAVSRVFTPGASVSKSTRDKVRKAATRLGYRPNVLARSLITGRSRIIGLVVAYLENQFYPEAIERLSRALQAQGYHVLVFMASNDAETTGKVIDELLDYQVDGIIAASVGLSNNLTERCEGLGIPIVLFNRHQYDNRLSSVTSDNVSGGRKLAEFLVAGGHERIAHIAGWEGASTQIDREAGFIAGLRDAGHVLFARAAGDFNFEVAKAAARSMFSVAEKPDAVFVANDHMAFAVMDVLRFELGLRVPQDVSVVGYDDVTLSHWPSYDLTTVRQPANRMVAETVSVLMDRLNDEETPPRRIALDGPLIIRGSARKPKV</sequence>
<accession>A0A858SV66</accession>
<dbReference type="CDD" id="cd06278">
    <property type="entry name" value="PBP1_LacI-like"/>
    <property type="match status" value="1"/>
</dbReference>
<dbReference type="EMBL" id="CP048788">
    <property type="protein sequence ID" value="QJF52160.1"/>
    <property type="molecule type" value="Genomic_DNA"/>
</dbReference>
<dbReference type="GO" id="GO:0003700">
    <property type="term" value="F:DNA-binding transcription factor activity"/>
    <property type="evidence" value="ECO:0007669"/>
    <property type="project" value="TreeGrafter"/>
</dbReference>
<evidence type="ECO:0000313" key="7">
    <source>
        <dbReference type="Proteomes" id="UP000503308"/>
    </source>
</evidence>